<sequence length="92" mass="10480">MVQQFDEDNTPLEFPCRFPIKAMGRAEADVESVVRAVLTEHLERPEQVELRISESRNGRFISVTATITAHSRPQLDAIYRSLHAEEAILMTL</sequence>
<dbReference type="Pfam" id="PF04359">
    <property type="entry name" value="DUF493"/>
    <property type="match status" value="1"/>
</dbReference>
<keyword evidence="3" id="KW-1185">Reference proteome</keyword>
<gene>
    <name evidence="2" type="ORF">DFR31_1525</name>
</gene>
<name>A0A498C755_9GAMM</name>
<dbReference type="EMBL" id="RCDA01000001">
    <property type="protein sequence ID" value="RLK51582.1"/>
    <property type="molecule type" value="Genomic_DNA"/>
</dbReference>
<accession>A0A498C755</accession>
<dbReference type="Gene3D" id="3.30.70.260">
    <property type="match status" value="1"/>
</dbReference>
<dbReference type="RefSeq" id="WP_121441982.1">
    <property type="nucleotide sequence ID" value="NZ_RCDA01000001.1"/>
</dbReference>
<dbReference type="AlphaFoldDB" id="A0A498C755"/>
<dbReference type="Proteomes" id="UP000275461">
    <property type="component" value="Unassembled WGS sequence"/>
</dbReference>
<evidence type="ECO:0000313" key="2">
    <source>
        <dbReference type="EMBL" id="RLK51582.1"/>
    </source>
</evidence>
<proteinExistence type="inferred from homology"/>
<protein>
    <submittedName>
        <fullName evidence="2">Uncharacterized protein</fullName>
    </submittedName>
</protein>
<comment type="similarity">
    <text evidence="1">Belongs to the UPF0250 family.</text>
</comment>
<dbReference type="InterPro" id="IPR027471">
    <property type="entry name" value="YbeD-like_sf"/>
</dbReference>
<dbReference type="OrthoDB" id="9793424at2"/>
<dbReference type="PANTHER" id="PTHR38036:SF1">
    <property type="entry name" value="UPF0250 PROTEIN YBED"/>
    <property type="match status" value="1"/>
</dbReference>
<dbReference type="GO" id="GO:0005829">
    <property type="term" value="C:cytosol"/>
    <property type="evidence" value="ECO:0007669"/>
    <property type="project" value="TreeGrafter"/>
</dbReference>
<evidence type="ECO:0000256" key="1">
    <source>
        <dbReference type="ARBA" id="ARBA00008460"/>
    </source>
</evidence>
<evidence type="ECO:0000313" key="3">
    <source>
        <dbReference type="Proteomes" id="UP000275461"/>
    </source>
</evidence>
<reference evidence="2 3" key="1">
    <citation type="submission" date="2018-10" db="EMBL/GenBank/DDBJ databases">
        <title>Genomic Encyclopedia of Type Strains, Phase IV (KMG-IV): sequencing the most valuable type-strain genomes for metagenomic binning, comparative biology and taxonomic classification.</title>
        <authorList>
            <person name="Goeker M."/>
        </authorList>
    </citation>
    <scope>NUCLEOTIDE SEQUENCE [LARGE SCALE GENOMIC DNA]</scope>
    <source>
        <strain evidence="2 3">DSM 12769</strain>
    </source>
</reference>
<organism evidence="2 3">
    <name type="scientific">Alkalispirillum mobile</name>
    <dbReference type="NCBI Taxonomy" id="85925"/>
    <lineage>
        <taxon>Bacteria</taxon>
        <taxon>Pseudomonadati</taxon>
        <taxon>Pseudomonadota</taxon>
        <taxon>Gammaproteobacteria</taxon>
        <taxon>Chromatiales</taxon>
        <taxon>Ectothiorhodospiraceae</taxon>
        <taxon>Alkalispirillum</taxon>
    </lineage>
</organism>
<comment type="caution">
    <text evidence="2">The sequence shown here is derived from an EMBL/GenBank/DDBJ whole genome shotgun (WGS) entry which is preliminary data.</text>
</comment>
<dbReference type="SUPFAM" id="SSF117991">
    <property type="entry name" value="YbeD/HP0495-like"/>
    <property type="match status" value="1"/>
</dbReference>
<dbReference type="PANTHER" id="PTHR38036">
    <property type="entry name" value="UPF0250 PROTEIN YBED"/>
    <property type="match status" value="1"/>
</dbReference>
<dbReference type="InterPro" id="IPR007454">
    <property type="entry name" value="UPF0250_YbeD-like"/>
</dbReference>